<gene>
    <name evidence="1" type="ORF">DSO57_1038331</name>
</gene>
<comment type="caution">
    <text evidence="1">The sequence shown here is derived from an EMBL/GenBank/DDBJ whole genome shotgun (WGS) entry which is preliminary data.</text>
</comment>
<reference evidence="1" key="1">
    <citation type="submission" date="2022-04" db="EMBL/GenBank/DDBJ databases">
        <title>Genome of the entomopathogenic fungus Entomophthora muscae.</title>
        <authorList>
            <person name="Elya C."/>
            <person name="Lovett B.R."/>
            <person name="Lee E."/>
            <person name="Macias A.M."/>
            <person name="Hajek A.E."/>
            <person name="De Bivort B.L."/>
            <person name="Kasson M.T."/>
            <person name="De Fine Licht H.H."/>
            <person name="Stajich J.E."/>
        </authorList>
    </citation>
    <scope>NUCLEOTIDE SEQUENCE</scope>
    <source>
        <strain evidence="1">Berkeley</strain>
    </source>
</reference>
<evidence type="ECO:0000313" key="1">
    <source>
        <dbReference type="EMBL" id="KAJ9083077.1"/>
    </source>
</evidence>
<sequence>MTPPLTLGPNCWQESVAASASSWPQIFGEMHFTLSGLVDSMMPSSGPWVVLGTPILWWALPSGPGGSACKFSGAPPTGWISLCQPLHPKCMHAIKQEMPGPVVWALPLPTNFISAPVLPAVIASIDICTGSGPGLGDQMSLCKAVGPEGYWGCASMITCTLP</sequence>
<name>A0ACC2U820_9FUNG</name>
<organism evidence="1 2">
    <name type="scientific">Entomophthora muscae</name>
    <dbReference type="NCBI Taxonomy" id="34485"/>
    <lineage>
        <taxon>Eukaryota</taxon>
        <taxon>Fungi</taxon>
        <taxon>Fungi incertae sedis</taxon>
        <taxon>Zoopagomycota</taxon>
        <taxon>Entomophthoromycotina</taxon>
        <taxon>Entomophthoromycetes</taxon>
        <taxon>Entomophthorales</taxon>
        <taxon>Entomophthoraceae</taxon>
        <taxon>Entomophthora</taxon>
    </lineage>
</organism>
<protein>
    <submittedName>
        <fullName evidence="1">Uncharacterized protein</fullName>
    </submittedName>
</protein>
<proteinExistence type="predicted"/>
<dbReference type="EMBL" id="QTSX02001184">
    <property type="protein sequence ID" value="KAJ9083077.1"/>
    <property type="molecule type" value="Genomic_DNA"/>
</dbReference>
<keyword evidence="2" id="KW-1185">Reference proteome</keyword>
<evidence type="ECO:0000313" key="2">
    <source>
        <dbReference type="Proteomes" id="UP001165960"/>
    </source>
</evidence>
<accession>A0ACC2U820</accession>
<dbReference type="Proteomes" id="UP001165960">
    <property type="component" value="Unassembled WGS sequence"/>
</dbReference>